<gene>
    <name evidence="3" type="ORF">g.19432</name>
</gene>
<evidence type="ECO:0000256" key="1">
    <source>
        <dbReference type="SAM" id="MobiDB-lite"/>
    </source>
</evidence>
<dbReference type="PANTHER" id="PTHR14030:SF4">
    <property type="entry name" value="BUB1 KINASE, ISOFORM A-RELATED"/>
    <property type="match status" value="1"/>
</dbReference>
<organism evidence="3">
    <name type="scientific">Clastoptera arizonana</name>
    <name type="common">Arizona spittle bug</name>
    <dbReference type="NCBI Taxonomy" id="38151"/>
    <lineage>
        <taxon>Eukaryota</taxon>
        <taxon>Metazoa</taxon>
        <taxon>Ecdysozoa</taxon>
        <taxon>Arthropoda</taxon>
        <taxon>Hexapoda</taxon>
        <taxon>Insecta</taxon>
        <taxon>Pterygota</taxon>
        <taxon>Neoptera</taxon>
        <taxon>Paraneoptera</taxon>
        <taxon>Hemiptera</taxon>
        <taxon>Auchenorrhyncha</taxon>
        <taxon>Cercopoidea</taxon>
        <taxon>Clastopteridae</taxon>
        <taxon>Clastoptera</taxon>
    </lineage>
</organism>
<dbReference type="PANTHER" id="PTHR14030">
    <property type="entry name" value="MITOTIC CHECKPOINT SERINE/THREONINE-PROTEIN KINASE BUB1"/>
    <property type="match status" value="1"/>
</dbReference>
<feature type="region of interest" description="Disordered" evidence="1">
    <location>
        <begin position="252"/>
        <end position="278"/>
    </location>
</feature>
<feature type="domain" description="BUB1 N-terminal" evidence="2">
    <location>
        <begin position="85"/>
        <end position="243"/>
    </location>
</feature>
<accession>A0A1B6D5G9</accession>
<dbReference type="Pfam" id="PF08311">
    <property type="entry name" value="Mad3_BUB1_I"/>
    <property type="match status" value="1"/>
</dbReference>
<evidence type="ECO:0000313" key="3">
    <source>
        <dbReference type="EMBL" id="JAS20928.1"/>
    </source>
</evidence>
<dbReference type="GO" id="GO:0007094">
    <property type="term" value="P:mitotic spindle assembly checkpoint signaling"/>
    <property type="evidence" value="ECO:0007669"/>
    <property type="project" value="InterPro"/>
</dbReference>
<dbReference type="GO" id="GO:0032991">
    <property type="term" value="C:protein-containing complex"/>
    <property type="evidence" value="ECO:0007669"/>
    <property type="project" value="UniProtKB-ARBA"/>
</dbReference>
<dbReference type="InterPro" id="IPR013212">
    <property type="entry name" value="Mad3/Bub1_I"/>
</dbReference>
<dbReference type="GO" id="GO:0005634">
    <property type="term" value="C:nucleus"/>
    <property type="evidence" value="ECO:0007669"/>
    <property type="project" value="TreeGrafter"/>
</dbReference>
<reference evidence="3" key="1">
    <citation type="submission" date="2015-12" db="EMBL/GenBank/DDBJ databases">
        <title>De novo transcriptome assembly of four potential Pierce s Disease insect vectors from Arizona vineyards.</title>
        <authorList>
            <person name="Tassone E.E."/>
        </authorList>
    </citation>
    <scope>NUCLEOTIDE SEQUENCE</scope>
</reference>
<dbReference type="AlphaFoldDB" id="A0A1B6D5G9"/>
<dbReference type="FunFam" id="1.25.40.430:FF:000003">
    <property type="entry name" value="Checkpoint serine/threonine-protein kinase BUB1"/>
    <property type="match status" value="1"/>
</dbReference>
<feature type="non-terminal residue" evidence="3">
    <location>
        <position position="1"/>
    </location>
</feature>
<dbReference type="InterPro" id="IPR015661">
    <property type="entry name" value="Bub1/Mad3"/>
</dbReference>
<sequence>YLFAITLFVTLGAYNKKSLYSERNNNIQENSWLKRIMDTSEALDLSKENIQPLKQGRNASQLGTALKAQTDSEVHNQLTKEREKYELEIRMYEGEDPLQPRFEYVAWLEQSFPKHGPDSNLIPLLEDTLARFKDDERYKQDPRFVELLVKYFDAQSNPLELYQLVFNQGLGTMCALLYRAWADEFDKNNDMMRAHQTYMLGIKNRAQPLDQLKEWHEQFQLSVGRRTLGYSDMNYEEVDSYSREALGKLKSKRKVPSIRDNTENPGTFPLGPRIGNNQNQKMKAPVKVYQDNPNDCHLSSHSMAVGGAFPKHGIIQKENSLKPGPWTGQGIKSKKITRAPTTPTFQIHEDDDINGIAQRTGAVVPRALKPRKLDTFTCPLVVLDPPDPTQKAMYCKHKVYVGGREFQFEELRAAEYMKKLQQKFERNSKTETQTLSTIKVEECWENSDQSQKVIAEEEKAATNENVSEEPLPKEQDNLHISFNEKKPLSQRFGSKSLLDGNASLTVNTKEAMNLVEEMWGSPSPVQVPVKPTRTFIPTINKNIADIFKVPAIPRSKIPPFSLYTDNECETDSSSLKKEQQSVMTPNLCPKFPIFTDDEPEKSQINIPSNDEEIHRKKTPFPVYEDFINSVQYASNDNGLPGDKPVQRFTSEAVGVYNADAENQKESNLNVKNDSNKFSEVGSFGQNCVYSSSKNTEQSVLPVSKGLAYTEESTNIIKSEKDIIESPFVSPFAEEAKSNFRQSVPYQTSFHSQNKNDAGNVIGLSNQQFQHISPFHLNEDTDFTNVTCNTKAFAFVLPSSTPMANHFQTYNQAANVSYMSEALGHKSA</sequence>
<dbReference type="EMBL" id="GEDC01016370">
    <property type="protein sequence ID" value="JAS20928.1"/>
    <property type="molecule type" value="Transcribed_RNA"/>
</dbReference>
<feature type="non-terminal residue" evidence="3">
    <location>
        <position position="827"/>
    </location>
</feature>
<name>A0A1B6D5G9_9HEMI</name>
<dbReference type="SMART" id="SM00777">
    <property type="entry name" value="Mad3_BUB1_I"/>
    <property type="match status" value="1"/>
</dbReference>
<evidence type="ECO:0000259" key="2">
    <source>
        <dbReference type="PROSITE" id="PS51489"/>
    </source>
</evidence>
<dbReference type="GO" id="GO:0051754">
    <property type="term" value="P:meiotic sister chromatid cohesion, centromeric"/>
    <property type="evidence" value="ECO:0007669"/>
    <property type="project" value="TreeGrafter"/>
</dbReference>
<proteinExistence type="predicted"/>
<protein>
    <recommendedName>
        <fullName evidence="2">BUB1 N-terminal domain-containing protein</fullName>
    </recommendedName>
</protein>
<dbReference type="Gene3D" id="1.25.40.430">
    <property type="match status" value="1"/>
</dbReference>
<dbReference type="GO" id="GO:0004672">
    <property type="term" value="F:protein kinase activity"/>
    <property type="evidence" value="ECO:0007669"/>
    <property type="project" value="TreeGrafter"/>
</dbReference>
<dbReference type="PROSITE" id="PS51489">
    <property type="entry name" value="BUB1_N"/>
    <property type="match status" value="1"/>
</dbReference>